<sequence>MTEHARLPDGGRGEEVWRIDVPGAGTLTAHVLDPVADLDLLHAWVNRPHAGFWGLGGLSREELRATYAFVDSLPTHHAFLVRWDGEPVVLVQLYHPEDDPVATAYDVRAGDLGLHFFKGGDGPAERYGVPAWAVVGPAVLAFAFDRPGARRLVAEPDAGNRAAIARMTAFGFEPAGTVRFTSAQGPKEAVLGFCSRERGEAILALARTARA</sequence>
<accession>A0ABN2J0S7</accession>
<evidence type="ECO:0000313" key="7">
    <source>
        <dbReference type="Proteomes" id="UP001501138"/>
    </source>
</evidence>
<dbReference type="InterPro" id="IPR016181">
    <property type="entry name" value="Acyl_CoA_acyltransferase"/>
</dbReference>
<dbReference type="Gene3D" id="3.40.630.30">
    <property type="match status" value="1"/>
</dbReference>
<dbReference type="PANTHER" id="PTHR31438">
    <property type="entry name" value="LYSINE N-ACYLTRANSFERASE C17G9.06C-RELATED"/>
    <property type="match status" value="1"/>
</dbReference>
<keyword evidence="7" id="KW-1185">Reference proteome</keyword>
<dbReference type="Proteomes" id="UP001501138">
    <property type="component" value="Unassembled WGS sequence"/>
</dbReference>
<dbReference type="RefSeq" id="WP_344246213.1">
    <property type="nucleotide sequence ID" value="NZ_BAAAPM010000003.1"/>
</dbReference>
<evidence type="ECO:0000313" key="6">
    <source>
        <dbReference type="EMBL" id="GAA1715574.1"/>
    </source>
</evidence>
<comment type="function">
    <text evidence="1">Acyltransferase required for the direct transfer of medium- to long-chain fatty acyl moieties from a carrier protein (MbtL) on to the epsilon-amino group of lysine residue in the mycobactin core.</text>
</comment>
<gene>
    <name evidence="6" type="ORF">GCM10009809_09700</name>
</gene>
<protein>
    <recommendedName>
        <fullName evidence="3">Lysine N-acyltransferase MbtK</fullName>
    </recommendedName>
    <alternativeName>
        <fullName evidence="4">Mycobactin synthase protein K</fullName>
    </alternativeName>
</protein>
<evidence type="ECO:0000256" key="3">
    <source>
        <dbReference type="ARBA" id="ARBA00020586"/>
    </source>
</evidence>
<dbReference type="PANTHER" id="PTHR31438:SF1">
    <property type="entry name" value="LYSINE N-ACYLTRANSFERASE C17G9.06C-RELATED"/>
    <property type="match status" value="1"/>
</dbReference>
<dbReference type="Pfam" id="PF13523">
    <property type="entry name" value="Acetyltransf_8"/>
    <property type="match status" value="1"/>
</dbReference>
<dbReference type="InterPro" id="IPR019432">
    <property type="entry name" value="Acyltransferase_MbtK/IucB-like"/>
</dbReference>
<proteinExistence type="predicted"/>
<evidence type="ECO:0000256" key="2">
    <source>
        <dbReference type="ARBA" id="ARBA00005102"/>
    </source>
</evidence>
<organism evidence="6 7">
    <name type="scientific">Isoptericola hypogeus</name>
    <dbReference type="NCBI Taxonomy" id="300179"/>
    <lineage>
        <taxon>Bacteria</taxon>
        <taxon>Bacillati</taxon>
        <taxon>Actinomycetota</taxon>
        <taxon>Actinomycetes</taxon>
        <taxon>Micrococcales</taxon>
        <taxon>Promicromonosporaceae</taxon>
        <taxon>Isoptericola</taxon>
    </lineage>
</organism>
<dbReference type="SMART" id="SM01006">
    <property type="entry name" value="AlcB"/>
    <property type="match status" value="1"/>
</dbReference>
<comment type="pathway">
    <text evidence="2">Siderophore biosynthesis; mycobactin biosynthesis.</text>
</comment>
<evidence type="ECO:0000256" key="4">
    <source>
        <dbReference type="ARBA" id="ARBA00031122"/>
    </source>
</evidence>
<name>A0ABN2J0S7_9MICO</name>
<evidence type="ECO:0000259" key="5">
    <source>
        <dbReference type="SMART" id="SM01006"/>
    </source>
</evidence>
<reference evidence="6 7" key="1">
    <citation type="journal article" date="2019" name="Int. J. Syst. Evol. Microbiol.">
        <title>The Global Catalogue of Microorganisms (GCM) 10K type strain sequencing project: providing services to taxonomists for standard genome sequencing and annotation.</title>
        <authorList>
            <consortium name="The Broad Institute Genomics Platform"/>
            <consortium name="The Broad Institute Genome Sequencing Center for Infectious Disease"/>
            <person name="Wu L."/>
            <person name="Ma J."/>
        </authorList>
    </citation>
    <scope>NUCLEOTIDE SEQUENCE [LARGE SCALE GENOMIC DNA]</scope>
    <source>
        <strain evidence="6 7">JCM 15589</strain>
    </source>
</reference>
<dbReference type="EMBL" id="BAAAPM010000003">
    <property type="protein sequence ID" value="GAA1715574.1"/>
    <property type="molecule type" value="Genomic_DNA"/>
</dbReference>
<feature type="domain" description="Acyltransferase MbtK/IucB-like conserved" evidence="5">
    <location>
        <begin position="30"/>
        <end position="78"/>
    </location>
</feature>
<evidence type="ECO:0000256" key="1">
    <source>
        <dbReference type="ARBA" id="ARBA00003818"/>
    </source>
</evidence>
<dbReference type="SUPFAM" id="SSF55729">
    <property type="entry name" value="Acyl-CoA N-acyltransferases (Nat)"/>
    <property type="match status" value="1"/>
</dbReference>
<comment type="caution">
    <text evidence="6">The sequence shown here is derived from an EMBL/GenBank/DDBJ whole genome shotgun (WGS) entry which is preliminary data.</text>
</comment>